<dbReference type="InterPro" id="IPR001623">
    <property type="entry name" value="DnaJ_domain"/>
</dbReference>
<dbReference type="Pfam" id="PF00023">
    <property type="entry name" value="Ank"/>
    <property type="match status" value="1"/>
</dbReference>
<dbReference type="EMBL" id="CAUJNA010000100">
    <property type="protein sequence ID" value="CAJ1371821.1"/>
    <property type="molecule type" value="Genomic_DNA"/>
</dbReference>
<name>A0AA36MHM8_9DINO</name>
<dbReference type="PROSITE" id="PS50076">
    <property type="entry name" value="DNAJ_2"/>
    <property type="match status" value="1"/>
</dbReference>
<dbReference type="Gene3D" id="1.25.40.20">
    <property type="entry name" value="Ankyrin repeat-containing domain"/>
    <property type="match status" value="1"/>
</dbReference>
<dbReference type="PROSITE" id="PS50088">
    <property type="entry name" value="ANK_REPEAT"/>
    <property type="match status" value="2"/>
</dbReference>
<feature type="signal peptide" evidence="4">
    <location>
        <begin position="1"/>
        <end position="22"/>
    </location>
</feature>
<dbReference type="Gene3D" id="1.10.287.110">
    <property type="entry name" value="DnaJ domain"/>
    <property type="match status" value="1"/>
</dbReference>
<dbReference type="PANTHER" id="PTHR24126:SF14">
    <property type="entry name" value="ANK_REP_REGION DOMAIN-CONTAINING PROTEIN"/>
    <property type="match status" value="1"/>
</dbReference>
<comment type="caution">
    <text evidence="6">The sequence shown here is derived from an EMBL/GenBank/DDBJ whole genome shotgun (WGS) entry which is preliminary data.</text>
</comment>
<dbReference type="AlphaFoldDB" id="A0AA36MHM8"/>
<dbReference type="SUPFAM" id="SSF46565">
    <property type="entry name" value="Chaperone J-domain"/>
    <property type="match status" value="1"/>
</dbReference>
<organism evidence="6 7">
    <name type="scientific">Effrenium voratum</name>
    <dbReference type="NCBI Taxonomy" id="2562239"/>
    <lineage>
        <taxon>Eukaryota</taxon>
        <taxon>Sar</taxon>
        <taxon>Alveolata</taxon>
        <taxon>Dinophyceae</taxon>
        <taxon>Suessiales</taxon>
        <taxon>Symbiodiniaceae</taxon>
        <taxon>Effrenium</taxon>
    </lineage>
</organism>
<feature type="repeat" description="ANK" evidence="3">
    <location>
        <begin position="199"/>
        <end position="231"/>
    </location>
</feature>
<feature type="chain" id="PRO_5041462354" description="J domain-containing protein" evidence="4">
    <location>
        <begin position="23"/>
        <end position="467"/>
    </location>
</feature>
<gene>
    <name evidence="6" type="ORF">EVOR1521_LOCUS2051</name>
</gene>
<evidence type="ECO:0000313" key="7">
    <source>
        <dbReference type="Proteomes" id="UP001178507"/>
    </source>
</evidence>
<keyword evidence="1" id="KW-0677">Repeat</keyword>
<evidence type="ECO:0000313" key="6">
    <source>
        <dbReference type="EMBL" id="CAJ1371821.1"/>
    </source>
</evidence>
<dbReference type="SMART" id="SM00248">
    <property type="entry name" value="ANK"/>
    <property type="match status" value="5"/>
</dbReference>
<dbReference type="InterPro" id="IPR002110">
    <property type="entry name" value="Ankyrin_rpt"/>
</dbReference>
<proteinExistence type="predicted"/>
<keyword evidence="4" id="KW-0732">Signal</keyword>
<evidence type="ECO:0000256" key="1">
    <source>
        <dbReference type="ARBA" id="ARBA00022737"/>
    </source>
</evidence>
<sequence>MRTVALPVLALLLLSQRYRLFAVPPGWDEDAEELLGLKSKSENPFDILGIPQTSEQAAVRPAFRKLAATLHPDVAGTGDSAAFRKVLWAYRELSADGWRRWRRAPRGRFETPQSFGDDFEELFEEEAKMWQAVAFRGAVDKGDLEEVNEMLESGCNPNYRMPDGSNWTVLMLAAYSGHEELVQKFTKGGKGVSDKDPRSGFQALMLAAMKGHAAVCRSLLEKKAEVNAVNEDGETPLMMAAAMGHTDVVSLLLQSGGLSSVDAKDKNEMSAIKKAARWGHVDCLRLLTNGKFDDREMKHCLLFGKLYGHPEVVAEIQKVLEPAEEEPEGDAVDAGPDLDEWEEMYRRRQAEKAAQVQKSQQLLVKRIIQGTYQEQGSNHGRPIFKKSLETGESVAIYYWDEKDGADCDGWWIGAEVGGDMVFAFNVNQASMIPPLMGWRFPLRGPVDYSLRIVPGANSSQVRITFDN</sequence>
<keyword evidence="7" id="KW-1185">Reference proteome</keyword>
<dbReference type="Pfam" id="PF12796">
    <property type="entry name" value="Ank_2"/>
    <property type="match status" value="1"/>
</dbReference>
<dbReference type="Proteomes" id="UP001178507">
    <property type="component" value="Unassembled WGS sequence"/>
</dbReference>
<evidence type="ECO:0000259" key="5">
    <source>
        <dbReference type="PROSITE" id="PS50076"/>
    </source>
</evidence>
<dbReference type="PROSITE" id="PS50297">
    <property type="entry name" value="ANK_REP_REGION"/>
    <property type="match status" value="2"/>
</dbReference>
<accession>A0AA36MHM8</accession>
<dbReference type="SMART" id="SM00271">
    <property type="entry name" value="DnaJ"/>
    <property type="match status" value="1"/>
</dbReference>
<evidence type="ECO:0000256" key="4">
    <source>
        <dbReference type="SAM" id="SignalP"/>
    </source>
</evidence>
<feature type="domain" description="J" evidence="5">
    <location>
        <begin position="43"/>
        <end position="110"/>
    </location>
</feature>
<protein>
    <recommendedName>
        <fullName evidence="5">J domain-containing protein</fullName>
    </recommendedName>
</protein>
<evidence type="ECO:0000256" key="2">
    <source>
        <dbReference type="ARBA" id="ARBA00023043"/>
    </source>
</evidence>
<dbReference type="Pfam" id="PF00226">
    <property type="entry name" value="DnaJ"/>
    <property type="match status" value="1"/>
</dbReference>
<dbReference type="PANTHER" id="PTHR24126">
    <property type="entry name" value="ANKYRIN REPEAT, PH AND SEC7 DOMAIN CONTAINING PROTEIN SECG-RELATED"/>
    <property type="match status" value="1"/>
</dbReference>
<dbReference type="SUPFAM" id="SSF48403">
    <property type="entry name" value="Ankyrin repeat"/>
    <property type="match status" value="1"/>
</dbReference>
<evidence type="ECO:0000256" key="3">
    <source>
        <dbReference type="PROSITE-ProRule" id="PRU00023"/>
    </source>
</evidence>
<dbReference type="CDD" id="cd06257">
    <property type="entry name" value="DnaJ"/>
    <property type="match status" value="1"/>
</dbReference>
<reference evidence="6" key="1">
    <citation type="submission" date="2023-08" db="EMBL/GenBank/DDBJ databases">
        <authorList>
            <person name="Chen Y."/>
            <person name="Shah S."/>
            <person name="Dougan E. K."/>
            <person name="Thang M."/>
            <person name="Chan C."/>
        </authorList>
    </citation>
    <scope>NUCLEOTIDE SEQUENCE</scope>
</reference>
<dbReference type="InterPro" id="IPR036869">
    <property type="entry name" value="J_dom_sf"/>
</dbReference>
<dbReference type="InterPro" id="IPR036770">
    <property type="entry name" value="Ankyrin_rpt-contain_sf"/>
</dbReference>
<feature type="repeat" description="ANK" evidence="3">
    <location>
        <begin position="232"/>
        <end position="256"/>
    </location>
</feature>
<keyword evidence="2 3" id="KW-0040">ANK repeat</keyword>